<comment type="caution">
    <text evidence="2">The sequence shown here is derived from an EMBL/GenBank/DDBJ whole genome shotgun (WGS) entry which is preliminary data.</text>
</comment>
<dbReference type="RefSeq" id="WP_158741356.1">
    <property type="nucleotide sequence ID" value="NZ_WSLF01000013.1"/>
</dbReference>
<dbReference type="EMBL" id="WSLF01000013">
    <property type="protein sequence ID" value="KAE9631204.1"/>
    <property type="molecule type" value="Genomic_DNA"/>
</dbReference>
<proteinExistence type="predicted"/>
<keyword evidence="3" id="KW-1185">Reference proteome</keyword>
<dbReference type="OrthoDB" id="3173587at2"/>
<evidence type="ECO:0000256" key="1">
    <source>
        <dbReference type="SAM" id="Coils"/>
    </source>
</evidence>
<accession>A0A7C8HDH7</accession>
<organism evidence="2 3">
    <name type="scientific">Defluviitalea raffinosedens</name>
    <dbReference type="NCBI Taxonomy" id="1450156"/>
    <lineage>
        <taxon>Bacteria</taxon>
        <taxon>Bacillati</taxon>
        <taxon>Bacillota</taxon>
        <taxon>Clostridia</taxon>
        <taxon>Lachnospirales</taxon>
        <taxon>Defluviitaleaceae</taxon>
        <taxon>Defluviitalea</taxon>
    </lineage>
</organism>
<gene>
    <name evidence="2" type="ORF">GND95_11785</name>
</gene>
<dbReference type="Pfam" id="PF19677">
    <property type="entry name" value="DUF6179"/>
    <property type="match status" value="1"/>
</dbReference>
<dbReference type="Proteomes" id="UP000483018">
    <property type="component" value="Unassembled WGS sequence"/>
</dbReference>
<keyword evidence="1" id="KW-0175">Coiled coil</keyword>
<reference evidence="2 3" key="1">
    <citation type="submission" date="2019-12" db="EMBL/GenBank/DDBJ databases">
        <title>Defluviitalea raffinosedens, isolated from a biogas fermenter, genome sequencing and characterization.</title>
        <authorList>
            <person name="Rettenmaier R."/>
            <person name="Schneider M."/>
            <person name="Neuhaus K."/>
            <person name="Liebl W."/>
            <person name="Zverlov V."/>
        </authorList>
    </citation>
    <scope>NUCLEOTIDE SEQUENCE [LARGE SCALE GENOMIC DNA]</scope>
    <source>
        <strain evidence="2 3">249c-K6</strain>
    </source>
</reference>
<dbReference type="AlphaFoldDB" id="A0A7C8HDH7"/>
<protein>
    <submittedName>
        <fullName evidence="2">Uncharacterized protein</fullName>
    </submittedName>
</protein>
<name>A0A7C8HDH7_9FIRM</name>
<sequence length="456" mass="52944">MGSIEKRHLIECNKLSGEFYFNSILQEAYTCGLLDESDLENIQLQCIRLLAHKSEQYNMGKSSSIRVEVAESIMKSNLYTIGLYLKSLPNPDIAADELKIKNADVFEMYERGRKILHTKFQTAKHLYHLVQKSKLDTINHSYNATLSENGIGIFFKAYNLDYGAYDCPASIDYQLCNPVDDLGGVEFIQKYLEQLYLENEFCKNFDAEHIHYLLYGYDKGYKDLLINIFEQVLTASLVCALADRNIRQLSIMQEDLRSLNEKLMKTEHHILMLNIHQKIEDIYEVLNITSSSLQKYIERSLLRIKSNIKNALELNTLDKVFIIPVNSNLEPKIQFESGVKMYDKAYRELVDELLACRYSFDKLKLIKQKVKSFDDLEDLLLDVLLEEKEFISLFDTLGDTEIAAMIKRHPFESDIQAVDLSEAEQTVQLHLKNYVRQLPGYRQQLILNIANHLVWD</sequence>
<evidence type="ECO:0000313" key="2">
    <source>
        <dbReference type="EMBL" id="KAE9631204.1"/>
    </source>
</evidence>
<feature type="coiled-coil region" evidence="1">
    <location>
        <begin position="242"/>
        <end position="269"/>
    </location>
</feature>
<evidence type="ECO:0000313" key="3">
    <source>
        <dbReference type="Proteomes" id="UP000483018"/>
    </source>
</evidence>
<dbReference type="InterPro" id="IPR045751">
    <property type="entry name" value="DUF6179"/>
</dbReference>